<accession>A0A9P7U752</accession>
<protein>
    <submittedName>
        <fullName evidence="1">Uncharacterized protein</fullName>
    </submittedName>
</protein>
<dbReference type="EMBL" id="JAESDN010000013">
    <property type="protein sequence ID" value="KAG7042205.1"/>
    <property type="molecule type" value="Genomic_DNA"/>
</dbReference>
<evidence type="ECO:0000313" key="1">
    <source>
        <dbReference type="EMBL" id="KAG7042205.1"/>
    </source>
</evidence>
<keyword evidence="2" id="KW-1185">Reference proteome</keyword>
<comment type="caution">
    <text evidence="1">The sequence shown here is derived from an EMBL/GenBank/DDBJ whole genome shotgun (WGS) entry which is preliminary data.</text>
</comment>
<evidence type="ECO:0000313" key="2">
    <source>
        <dbReference type="Proteomes" id="UP000699042"/>
    </source>
</evidence>
<proteinExistence type="predicted"/>
<dbReference type="AlphaFoldDB" id="A0A9P7U752"/>
<name>A0A9P7U752_9PEZI</name>
<gene>
    <name evidence="1" type="ORF">JMJ77_010306</name>
</gene>
<feature type="non-terminal residue" evidence="1">
    <location>
        <position position="84"/>
    </location>
</feature>
<organism evidence="1 2">
    <name type="scientific">Colletotrichum scovillei</name>
    <dbReference type="NCBI Taxonomy" id="1209932"/>
    <lineage>
        <taxon>Eukaryota</taxon>
        <taxon>Fungi</taxon>
        <taxon>Dikarya</taxon>
        <taxon>Ascomycota</taxon>
        <taxon>Pezizomycotina</taxon>
        <taxon>Sordariomycetes</taxon>
        <taxon>Hypocreomycetidae</taxon>
        <taxon>Glomerellales</taxon>
        <taxon>Glomerellaceae</taxon>
        <taxon>Colletotrichum</taxon>
        <taxon>Colletotrichum acutatum species complex</taxon>
    </lineage>
</organism>
<dbReference type="Proteomes" id="UP000699042">
    <property type="component" value="Unassembled WGS sequence"/>
</dbReference>
<sequence length="84" mass="9472">PYQIRSFLNRVQRVLSTPLDGPAVPKSLILVGQLKNLWSALHRRPACFELHVPILSKLATQSQSSYPAVLNLKDLLVEWESPIL</sequence>
<reference evidence="1" key="1">
    <citation type="submission" date="2021-05" db="EMBL/GenBank/DDBJ databases">
        <title>Comparative genomics of three Colletotrichum scovillei strains and genetic complementation revealed genes involved fungal growth and virulence on chili pepper.</title>
        <authorList>
            <person name="Hsieh D.-K."/>
            <person name="Chuang S.-C."/>
            <person name="Chen C.-Y."/>
            <person name="Chao Y.-T."/>
            <person name="Lu M.-Y.J."/>
            <person name="Lee M.-H."/>
            <person name="Shih M.-C."/>
        </authorList>
    </citation>
    <scope>NUCLEOTIDE SEQUENCE</scope>
    <source>
        <strain evidence="1">Coll-153</strain>
    </source>
</reference>